<evidence type="ECO:0000313" key="12">
    <source>
        <dbReference type="Proteomes" id="UP001153292"/>
    </source>
</evidence>
<dbReference type="PANTHER" id="PTHR24379">
    <property type="entry name" value="KRAB AND ZINC FINGER DOMAIN-CONTAINING"/>
    <property type="match status" value="1"/>
</dbReference>
<feature type="domain" description="C2H2-type" evidence="9">
    <location>
        <begin position="506"/>
        <end position="533"/>
    </location>
</feature>
<evidence type="ECO:0000256" key="8">
    <source>
        <dbReference type="SAM" id="MobiDB-lite"/>
    </source>
</evidence>
<keyword evidence="12" id="KW-1185">Reference proteome</keyword>
<dbReference type="SUPFAM" id="SSF57667">
    <property type="entry name" value="beta-beta-alpha zinc fingers"/>
    <property type="match status" value="2"/>
</dbReference>
<feature type="compositionally biased region" description="Basic and acidic residues" evidence="8">
    <location>
        <begin position="217"/>
        <end position="246"/>
    </location>
</feature>
<gene>
    <name evidence="11" type="ORF">CHILSU_LOCUS7068</name>
</gene>
<feature type="compositionally biased region" description="Acidic residues" evidence="8">
    <location>
        <begin position="619"/>
        <end position="630"/>
    </location>
</feature>
<dbReference type="Gene3D" id="3.30.160.60">
    <property type="entry name" value="Classic Zinc Finger"/>
    <property type="match status" value="2"/>
</dbReference>
<evidence type="ECO:0000256" key="5">
    <source>
        <dbReference type="ARBA" id="ARBA00023125"/>
    </source>
</evidence>
<evidence type="ECO:0000256" key="3">
    <source>
        <dbReference type="ARBA" id="ARBA00022771"/>
    </source>
</evidence>
<evidence type="ECO:0000256" key="6">
    <source>
        <dbReference type="PROSITE-ProRule" id="PRU00042"/>
    </source>
</evidence>
<organism evidence="11 12">
    <name type="scientific">Chilo suppressalis</name>
    <name type="common">Asiatic rice borer moth</name>
    <dbReference type="NCBI Taxonomy" id="168631"/>
    <lineage>
        <taxon>Eukaryota</taxon>
        <taxon>Metazoa</taxon>
        <taxon>Ecdysozoa</taxon>
        <taxon>Arthropoda</taxon>
        <taxon>Hexapoda</taxon>
        <taxon>Insecta</taxon>
        <taxon>Pterygota</taxon>
        <taxon>Neoptera</taxon>
        <taxon>Endopterygota</taxon>
        <taxon>Lepidoptera</taxon>
        <taxon>Glossata</taxon>
        <taxon>Ditrysia</taxon>
        <taxon>Pyraloidea</taxon>
        <taxon>Crambidae</taxon>
        <taxon>Crambinae</taxon>
        <taxon>Chilo</taxon>
    </lineage>
</organism>
<dbReference type="SMART" id="SM00355">
    <property type="entry name" value="ZnF_C2H2"/>
    <property type="match status" value="5"/>
</dbReference>
<accession>A0ABN8L9K5</accession>
<dbReference type="InterPro" id="IPR036236">
    <property type="entry name" value="Znf_C2H2_sf"/>
</dbReference>
<proteinExistence type="predicted"/>
<dbReference type="Pfam" id="PF05485">
    <property type="entry name" value="THAP"/>
    <property type="match status" value="1"/>
</dbReference>
<dbReference type="Proteomes" id="UP001153292">
    <property type="component" value="Chromosome 26"/>
</dbReference>
<sequence length="630" mass="71740">MVKCCVSGCRGAKGVTLFKFPASRKLRRKWEDAIKAIGPKSEGDSVCSRHFLTSELQLVRGKTRLKEAVVPSVFLVAGYKNQTTNSVPDDAQLEDDTRKQSLENDKFSNKEKSPDRVNSVEIEICPNIEELLEVELSTDEQVLPLEIETNSDKSKLTENEKSDRNEDNSSELEESAKNGNGGEISTPIKETSAEQEETSKKVTSQDNEKANLNGITESKENKHEYKARESAQAENLDSGKDGKDTNGDICDSNDVKEDDSIKTLQTSTEAAKSDKEKSVGSKKLNKKSSKTSTNNNKKTTPESIDEHQDIEELLTDYYIYQNNIHTIDDDVEAVEKEDKAPKGKDNKDADLPCHVDPVYIELPVDKESAGDCLMVMESVQVEIDPSTLIQEQDFEVEISVDLEEDDELEQKKEPISLLTSSDEDDVIIQEPKIDTVEVSDETDEDDMPLVKLVKKKKAKKKKRLSNQSDDNTIVWGMYYCVECHFRTTNKSEYNRHRLEHAKPVLIMCQLCGFMTSTEAQLAKHEKQHKDYKKYQCHLCTYKAKHKMSLVYHLKSHNVKNSYKCNKCSYKSTEEREALRHIVLCKGVDGKKYCCNKCDYRTKKPSDLRRHTMRKHKYSDDDEDDDDEYVP</sequence>
<feature type="region of interest" description="Disordered" evidence="8">
    <location>
        <begin position="608"/>
        <end position="630"/>
    </location>
</feature>
<keyword evidence="3 6" id="KW-0863">Zinc-finger</keyword>
<dbReference type="PROSITE" id="PS50950">
    <property type="entry name" value="ZF_THAP"/>
    <property type="match status" value="1"/>
</dbReference>
<dbReference type="EMBL" id="OU963919">
    <property type="protein sequence ID" value="CAH2987476.1"/>
    <property type="molecule type" value="Genomic_DNA"/>
</dbReference>
<reference evidence="11" key="1">
    <citation type="submission" date="2021-12" db="EMBL/GenBank/DDBJ databases">
        <authorList>
            <person name="King R."/>
        </authorList>
    </citation>
    <scope>NUCLEOTIDE SEQUENCE</scope>
</reference>
<dbReference type="PANTHER" id="PTHR24379:SF121">
    <property type="entry name" value="C2H2-TYPE DOMAIN-CONTAINING PROTEIN"/>
    <property type="match status" value="1"/>
</dbReference>
<evidence type="ECO:0000259" key="10">
    <source>
        <dbReference type="PROSITE" id="PS50950"/>
    </source>
</evidence>
<evidence type="ECO:0000259" key="9">
    <source>
        <dbReference type="PROSITE" id="PS50157"/>
    </source>
</evidence>
<keyword evidence="1" id="KW-0479">Metal-binding</keyword>
<keyword evidence="2" id="KW-0677">Repeat</keyword>
<evidence type="ECO:0000256" key="7">
    <source>
        <dbReference type="PROSITE-ProRule" id="PRU00309"/>
    </source>
</evidence>
<feature type="compositionally biased region" description="Basic and acidic residues" evidence="8">
    <location>
        <begin position="95"/>
        <end position="115"/>
    </location>
</feature>
<evidence type="ECO:0000256" key="1">
    <source>
        <dbReference type="ARBA" id="ARBA00022723"/>
    </source>
</evidence>
<dbReference type="SMART" id="SM00692">
    <property type="entry name" value="DM3"/>
    <property type="match status" value="1"/>
</dbReference>
<feature type="compositionally biased region" description="Basic and acidic residues" evidence="8">
    <location>
        <begin position="150"/>
        <end position="167"/>
    </location>
</feature>
<protein>
    <recommendedName>
        <fullName evidence="13">THAP-type domain-containing protein</fullName>
    </recommendedName>
</protein>
<keyword evidence="5 7" id="KW-0238">DNA-binding</keyword>
<evidence type="ECO:0000256" key="2">
    <source>
        <dbReference type="ARBA" id="ARBA00022737"/>
    </source>
</evidence>
<dbReference type="PROSITE" id="PS50157">
    <property type="entry name" value="ZINC_FINGER_C2H2_2"/>
    <property type="match status" value="1"/>
</dbReference>
<feature type="region of interest" description="Disordered" evidence="8">
    <location>
        <begin position="143"/>
        <end position="307"/>
    </location>
</feature>
<feature type="region of interest" description="Disordered" evidence="8">
    <location>
        <begin position="85"/>
        <end position="117"/>
    </location>
</feature>
<evidence type="ECO:0008006" key="13">
    <source>
        <dbReference type="Google" id="ProtNLM"/>
    </source>
</evidence>
<feature type="domain" description="THAP-type" evidence="10">
    <location>
        <begin position="1"/>
        <end position="74"/>
    </location>
</feature>
<evidence type="ECO:0000256" key="4">
    <source>
        <dbReference type="ARBA" id="ARBA00022833"/>
    </source>
</evidence>
<dbReference type="SMART" id="SM00980">
    <property type="entry name" value="THAP"/>
    <property type="match status" value="1"/>
</dbReference>
<dbReference type="InterPro" id="IPR038441">
    <property type="entry name" value="THAP_Znf_sf"/>
</dbReference>
<keyword evidence="4" id="KW-0862">Zinc</keyword>
<dbReference type="Gene3D" id="6.20.210.20">
    <property type="entry name" value="THAP domain"/>
    <property type="match status" value="1"/>
</dbReference>
<dbReference type="SUPFAM" id="SSF57716">
    <property type="entry name" value="Glucocorticoid receptor-like (DNA-binding domain)"/>
    <property type="match status" value="1"/>
</dbReference>
<name>A0ABN8L9K5_CHISP</name>
<evidence type="ECO:0000313" key="11">
    <source>
        <dbReference type="EMBL" id="CAH2987476.1"/>
    </source>
</evidence>
<dbReference type="InterPro" id="IPR013087">
    <property type="entry name" value="Znf_C2H2_type"/>
</dbReference>
<dbReference type="InterPro" id="IPR006612">
    <property type="entry name" value="THAP_Znf"/>
</dbReference>